<sequence>MRSAKAARTNGAPSPNGLSDLRLLKTTSRFVVALLVKKITETRNITGMMAATEIMPRKVFAAVSDRPFNKTS</sequence>
<proteinExistence type="predicted"/>
<keyword evidence="2" id="KW-1185">Reference proteome</keyword>
<evidence type="ECO:0000313" key="2">
    <source>
        <dbReference type="Proteomes" id="UP000321746"/>
    </source>
</evidence>
<organism evidence="1 2">
    <name type="scientific">Acetobacter oeni</name>
    <dbReference type="NCBI Taxonomy" id="304077"/>
    <lineage>
        <taxon>Bacteria</taxon>
        <taxon>Pseudomonadati</taxon>
        <taxon>Pseudomonadota</taxon>
        <taxon>Alphaproteobacteria</taxon>
        <taxon>Acetobacterales</taxon>
        <taxon>Acetobacteraceae</taxon>
        <taxon>Acetobacter</taxon>
    </lineage>
</organism>
<dbReference type="Proteomes" id="UP000321746">
    <property type="component" value="Unassembled WGS sequence"/>
</dbReference>
<protein>
    <submittedName>
        <fullName evidence="1">Uncharacterized protein</fullName>
    </submittedName>
</protein>
<reference evidence="1 2" key="1">
    <citation type="submission" date="2019-07" db="EMBL/GenBank/DDBJ databases">
        <title>Whole genome shotgun sequence of Acetobacter oeni NBRC 105207.</title>
        <authorList>
            <person name="Hosoyama A."/>
            <person name="Uohara A."/>
            <person name="Ohji S."/>
            <person name="Ichikawa N."/>
        </authorList>
    </citation>
    <scope>NUCLEOTIDE SEQUENCE [LARGE SCALE GENOMIC DNA]</scope>
    <source>
        <strain evidence="1 2">NBRC 105207</strain>
    </source>
</reference>
<gene>
    <name evidence="1" type="ORF">AOE01nite_02580</name>
</gene>
<dbReference type="EMBL" id="BJYG01000002">
    <property type="protein sequence ID" value="GEN62034.1"/>
    <property type="molecule type" value="Genomic_DNA"/>
</dbReference>
<name>A0A511XGF7_9PROT</name>
<dbReference type="AlphaFoldDB" id="A0A511XGF7"/>
<evidence type="ECO:0000313" key="1">
    <source>
        <dbReference type="EMBL" id="GEN62034.1"/>
    </source>
</evidence>
<comment type="caution">
    <text evidence="1">The sequence shown here is derived from an EMBL/GenBank/DDBJ whole genome shotgun (WGS) entry which is preliminary data.</text>
</comment>
<accession>A0A511XGF7</accession>